<feature type="compositionally biased region" description="Low complexity" evidence="2">
    <location>
        <begin position="3048"/>
        <end position="3061"/>
    </location>
</feature>
<feature type="region of interest" description="Disordered" evidence="2">
    <location>
        <begin position="751"/>
        <end position="813"/>
    </location>
</feature>
<sequence>MSGYDPGGGAGSTPDLTSLQENFNQQQAKIAALREMVRKTESDQGKKTASAQEKVKNIAQRLTQYKTKATKSRLSRASSSDVQHELMATRINEESFDITGEEYEEQQHMSLPVMPVSSMPVRARSETPGTEKINLLRQQMEENRLKMAARESHKREMEERVIELKHKLESTQQTLERSVEFGRSTGDLTLLTTMTPLKMGRFEFNKSTSDLTQLVGSGVSSSFDVERLNYLEGRVKVLEAELTDKEQAVKKDEVVQGLERKILDLEEALKEKECIIEARTQAVSLMSENLSLKGKNTVDLLEDTKQEMYRMQSNFVQAESNMKAELDRLQVDLDERKNKISNLEEMNNILETARYDLTVENASLKQKLEDVQDFSTKISELNKLNQSLQHRITELESQKYDFITDAEAEQAKFGASDEKYQELLDRIQELEEELSRKAAPEEDLLEKIRSLEATIQAQNEEIETYKQQQAELQENLQEKTVELNVLNANFSVLQEKLKNAGPKPLFPKSAEEEAEVENSKLKQQLDEANKSMIKSKLKIKQLQKQVDSFKKTSAVHEEVVRLTDEVQTLTQRLAEVEEEKGNLQLHLVNYDGSLPDSELEKRIKILETTCHNQTTAIQLLEEQKIDMTEDLNSTKSQLEMIRDQVRDQADHQSPAGVTTAVISDQMSSIETEEQLEKCVAERDRLQNQVHRLEEERTELQQKLDRYMVENCELLDKIEKLSLEKVSSAESIEIVEGLTAKEKQEIESFEKACRKQQLAEPPGGVDEVDRDRPSNDDEDDDDDDGHLLQERRDNEPTTGGDSEGEDLNSSLVKLREESSELMHKIELFTNERREVLEKLEALTVENQGHIEELEHLREEHQDLLQRHVALEATEKELKASLTKAEQEKAGLVEELEAAKSLKVKLESETSSPSSTQSTPSKAAAVIDKDSFEQALRSVDNEVANYNKNKDKTKKLQISKKLSSDAKNLQKMANNLLEEYYRNVSECEAMKAEIEQLKDKVQRLPAVDRSEEVNALKAQIMEMTHAQIEKVEQIDQLREELERKSEEVDELKHEMEALAEKSSDEEPELLKVELNSRNDEIRELKKELESLGVRKAGEMEEAQAKLVTATKEINILKELVAEQKQQLIETYQEHENEIAGKLKEIQGYENQAQQMADQLAGLNRELLEVSEKYSKDMQQQLDELKSLTQKQSDEIEHKQETIDALNNQIIELYKTMEDNANKIIEKEDEVQYLQELLESKKDEIQMQYEKLTMANKTIEDMRSKLEEALSMPAPVVDETQLNELKEKNQNLDVKNKELLEKLKKFAANLKKKNSQCQELEEKLTAHQQELEELRKSGSAGLSAEDLKEENEQLSQKMHHLNNELHKLLQLKYNLETDKQAAQHESTELKKRLQSVENQLKEMEGKQQETDNRLAELQKELEAVRADDASKNVKIEKCKAIIKEKNKEIQRLQEHERKTSYLQDEIKMAQSKLEDFHNQTMLIGRLKADKEELNAEMKIQVERCQSLEEEVCQGAEKLRKLEVDLEISEDENKKLKNKIVKLEQGISLVEERRNSLERQKKLLGAKLDEKQQEFMQHEDELMQRLANLSQHDEAVEGKLKEKEEELLELGSKLRDVEYQKDQLQSKLNQLESQLNAFEENSKRASELENENYNLSQEVAALQAEVKRVVSESEAKVLEKDSEIDQLEYELTNQLSKIEDERKQLQENLERTRDRNSDLQDEVVRLQENGNSLEQQRSDLEKETTWLKMQNESLNQDSTELQELRMQIVQDQTELENLRAQCDTLAQNHQFEINALKQQIADMEAIRTQLSQNQTDDQVSVQNEMAKLKERLDKKEAEVAQLQQKILQLQMAASGPVDDPFSSLQASAERSTSALEERIRDLENDATWKDSRIQELQIEKDLADGSLEELRKQLQLLQQTVQNSEALETQLAQKSSELEQMSRQLFQTVPVQKPVQEIEAVPKFSTSQFFGAPSESSAVTLFDTAGDNWGWDEPVPAPQVLPQQETLSVVQDSNELQALRNEIEDLKSRNEAASREIRELQGKLASFADRESEFSQVKDEVDVLRAQNATLNQEVTEKATRLKEVAQSLLEEQVKLSQLEEQLHNKETAVAAPSVSSFFADSSSQGPVFEDLIVPKKAYLCTPSASEDHEEWSVEEPAVVSTAATSQHAVGFVNKVDDRELENLREQSDLQLKQLREQDEKLHEAVQQYAKAQSTAEQLQLNLSQLQQRYAELEAHLHSVTASHQSEIESKMAALAEKTDEFLQLKDEIDILRAQNASLSYELDEANSKLKNVAQTLQEEQLKVCQLEEQLHNKESAVVTPSVSSFFADSSSHGPVFEDLVVPKKAYLCTPSASEDQEDWSVEKPMVATTTATSQRSAGVIESLDQSELLNLRQQNEQQMKQLCEQTEKHSEIQATVEQLKQELSQLQERNAQLEVQLNTVLASHQTEVEALRNQQNEFNSQSQEEQKKLKDELNQLTQRNQSLEQDRDAYLQLQDELDILKAQNASLRQEVDEKADRIKRVCHTLTEQETRVADLEEQLASREQHPPSTAAFFDGLHGQHPPAAGVFEEIITPKKAFEVEPSSSAIQLEDDCWGAEEAALEEKHQQTSSVALERRISEKDDYIRQLEMEKERLLQEIVELKVKSGKLLKKLKEYKTKSESLQRRSASMETSELDLAIQEELNTQIKTLEGKLSEVQTEREKEALEKDSLLKRIDVLVAANERFTEMKERQDIQMEIQVAKIKELNTKLQQLEDWGDESEQKESKVAEQVQSQSEAGPTNVRVQELEREVQDLKVDNEELQALLDEEKANVEILEKRVQQKDREIQELIEKIDLLSQDSQTIKTNLESLNQQKSQETEDLSTRLKQLMSKNTELTQQIEKMRTESLFQSTDHEAKLQEQLQQLSAQLQYKEAEIVHLSERIEQQAKEDQTQSLVQEILVKNQEISALKSRVQQLQADRQEMEHNLTLQITKELASSRPEEKNHPRTAELEKLNRELQEEKQQMEQELQVLNDQVLRSLELEDRMKSTVLELDAKNIEIEALKTSLELLKQASEASGESASSSEQSTPTAAKSEEELRKQIKKLSRERSELEANYRITLEQRDAHWSHVVEERGAQVAESWKQHVDMREAEFSVIEKSLREEIERLQGDGGSSTPSSSEQPAAMQNMKAALEAQELEIVTLKEQLAIRSAEYARLAAQVDPFAVKHASNMVTSEPRPQQAAQDGDKVPRSELELALYMIYQRDMRCEELELELRNLLTERDSLQLRLSNALRQHEEFKRKLTTAPGEPSGDSASDVSKTTTPEKSLQQIVQESGISAATTGTPATIQVSQVSDLSSKLSELHAIDHGRDKRVQEEREERHRQMTLIQRDLANMPLEAAAKIAGTNISQTESSPQQPQSASSVLINWILGKKSDS</sequence>
<feature type="compositionally biased region" description="Low complexity" evidence="2">
    <location>
        <begin position="907"/>
        <end position="919"/>
    </location>
</feature>
<feature type="region of interest" description="Disordered" evidence="2">
    <location>
        <begin position="3140"/>
        <end position="3159"/>
    </location>
</feature>
<keyword evidence="4" id="KW-1185">Reference proteome</keyword>
<dbReference type="EnsemblMetazoa" id="AALFPA23_025054.R37342">
    <property type="protein sequence ID" value="AALFPA23_025054.P37342"/>
    <property type="gene ID" value="AALFPA23_025054"/>
</dbReference>
<dbReference type="GeneID" id="109428420"/>
<feature type="coiled-coil region" evidence="1">
    <location>
        <begin position="228"/>
        <end position="275"/>
    </location>
</feature>
<evidence type="ECO:0000313" key="4">
    <source>
        <dbReference type="Proteomes" id="UP000069940"/>
    </source>
</evidence>
<dbReference type="PANTHER" id="PTHR43941">
    <property type="entry name" value="STRUCTURAL MAINTENANCE OF CHROMOSOMES PROTEIN 2"/>
    <property type="match status" value="1"/>
</dbReference>
<feature type="compositionally biased region" description="Polar residues" evidence="2">
    <location>
        <begin position="14"/>
        <end position="25"/>
    </location>
</feature>
<feature type="region of interest" description="Disordered" evidence="2">
    <location>
        <begin position="2750"/>
        <end position="2778"/>
    </location>
</feature>
<feature type="compositionally biased region" description="Gly residues" evidence="2">
    <location>
        <begin position="1"/>
        <end position="11"/>
    </location>
</feature>
<feature type="compositionally biased region" description="Polar residues" evidence="2">
    <location>
        <begin position="3286"/>
        <end position="3300"/>
    </location>
</feature>
<reference evidence="3" key="2">
    <citation type="submission" date="2025-05" db="UniProtKB">
        <authorList>
            <consortium name="EnsemblMetazoa"/>
        </authorList>
    </citation>
    <scope>IDENTIFICATION</scope>
    <source>
        <strain evidence="3">Foshan</strain>
    </source>
</reference>
<feature type="coiled-coil region" evidence="1">
    <location>
        <begin position="2613"/>
        <end position="2702"/>
    </location>
</feature>
<feature type="region of interest" description="Disordered" evidence="2">
    <location>
        <begin position="903"/>
        <end position="923"/>
    </location>
</feature>
<evidence type="ECO:0000313" key="3">
    <source>
        <dbReference type="EnsemblMetazoa" id="AALFPA23_025054.P37342"/>
    </source>
</evidence>
<dbReference type="RefSeq" id="XP_019559715.3">
    <property type="nucleotide sequence ID" value="XM_019704170.3"/>
</dbReference>
<feature type="region of interest" description="Disordered" evidence="2">
    <location>
        <begin position="3274"/>
        <end position="3300"/>
    </location>
</feature>
<feature type="coiled-coil region" evidence="1">
    <location>
        <begin position="1025"/>
        <end position="1940"/>
    </location>
</feature>
<feature type="coiled-coil region" evidence="1">
    <location>
        <begin position="2005"/>
        <end position="2105"/>
    </location>
</feature>
<evidence type="ECO:0000256" key="1">
    <source>
        <dbReference type="SAM" id="Coils"/>
    </source>
</evidence>
<protein>
    <submittedName>
        <fullName evidence="3">Uncharacterized protein</fullName>
    </submittedName>
</protein>
<feature type="compositionally biased region" description="Basic and acidic residues" evidence="2">
    <location>
        <begin position="784"/>
        <end position="794"/>
    </location>
</feature>
<feature type="coiled-coil region" evidence="1">
    <location>
        <begin position="301"/>
        <end position="586"/>
    </location>
</feature>
<proteinExistence type="predicted"/>
<feature type="region of interest" description="Disordered" evidence="2">
    <location>
        <begin position="3048"/>
        <end position="3076"/>
    </location>
</feature>
<feature type="compositionally biased region" description="Basic and acidic residues" evidence="2">
    <location>
        <begin position="3067"/>
        <end position="3076"/>
    </location>
</feature>
<feature type="coiled-coil region" evidence="1">
    <location>
        <begin position="2174"/>
        <end position="2299"/>
    </location>
</feature>
<dbReference type="Proteomes" id="UP000069940">
    <property type="component" value="Unassembled WGS sequence"/>
</dbReference>
<feature type="region of interest" description="Disordered" evidence="2">
    <location>
        <begin position="1"/>
        <end position="25"/>
    </location>
</feature>
<keyword evidence="1" id="KW-0175">Coiled coil</keyword>
<dbReference type="Gene3D" id="1.10.287.1490">
    <property type="match status" value="2"/>
</dbReference>
<feature type="coiled-coil region" evidence="1">
    <location>
        <begin position="2406"/>
        <end position="2542"/>
    </location>
</feature>
<reference evidence="4" key="1">
    <citation type="journal article" date="2015" name="Proc. Natl. Acad. Sci. U.S.A.">
        <title>Genome sequence of the Asian Tiger mosquito, Aedes albopictus, reveals insights into its biology, genetics, and evolution.</title>
        <authorList>
            <person name="Chen X.G."/>
            <person name="Jiang X."/>
            <person name="Gu J."/>
            <person name="Xu M."/>
            <person name="Wu Y."/>
            <person name="Deng Y."/>
            <person name="Zhang C."/>
            <person name="Bonizzoni M."/>
            <person name="Dermauw W."/>
            <person name="Vontas J."/>
            <person name="Armbruster P."/>
            <person name="Huang X."/>
            <person name="Yang Y."/>
            <person name="Zhang H."/>
            <person name="He W."/>
            <person name="Peng H."/>
            <person name="Liu Y."/>
            <person name="Wu K."/>
            <person name="Chen J."/>
            <person name="Lirakis M."/>
            <person name="Topalis P."/>
            <person name="Van Leeuwen T."/>
            <person name="Hall A.B."/>
            <person name="Jiang X."/>
            <person name="Thorpe C."/>
            <person name="Mueller R.L."/>
            <person name="Sun C."/>
            <person name="Waterhouse R.M."/>
            <person name="Yan G."/>
            <person name="Tu Z.J."/>
            <person name="Fang X."/>
            <person name="James A.A."/>
        </authorList>
    </citation>
    <scope>NUCLEOTIDE SEQUENCE [LARGE SCALE GENOMIC DNA]</scope>
    <source>
        <strain evidence="4">Foshan</strain>
    </source>
</reference>
<feature type="coiled-coil region" evidence="1">
    <location>
        <begin position="668"/>
        <end position="709"/>
    </location>
</feature>
<organism evidence="3 4">
    <name type="scientific">Aedes albopictus</name>
    <name type="common">Asian tiger mosquito</name>
    <name type="synonym">Stegomyia albopicta</name>
    <dbReference type="NCBI Taxonomy" id="7160"/>
    <lineage>
        <taxon>Eukaryota</taxon>
        <taxon>Metazoa</taxon>
        <taxon>Ecdysozoa</taxon>
        <taxon>Arthropoda</taxon>
        <taxon>Hexapoda</taxon>
        <taxon>Insecta</taxon>
        <taxon>Pterygota</taxon>
        <taxon>Neoptera</taxon>
        <taxon>Endopterygota</taxon>
        <taxon>Diptera</taxon>
        <taxon>Nematocera</taxon>
        <taxon>Culicoidea</taxon>
        <taxon>Culicidae</taxon>
        <taxon>Culicinae</taxon>
        <taxon>Aedini</taxon>
        <taxon>Aedes</taxon>
        <taxon>Stegomyia</taxon>
    </lineage>
</organism>
<evidence type="ECO:0000256" key="2">
    <source>
        <dbReference type="SAM" id="MobiDB-lite"/>
    </source>
</evidence>
<name>A0ABM2A6Y2_AEDAL</name>
<accession>A0ABM2A6Y2</accession>